<dbReference type="Gene3D" id="3.40.50.2300">
    <property type="match status" value="1"/>
</dbReference>
<comment type="caution">
    <text evidence="6">The sequence shown here is derived from an EMBL/GenBank/DDBJ whole genome shotgun (WGS) entry which is preliminary data.</text>
</comment>
<organism evidence="6 7">
    <name type="scientific">Caldimonas caldifontis</name>
    <dbReference type="NCBI Taxonomy" id="1452508"/>
    <lineage>
        <taxon>Bacteria</taxon>
        <taxon>Pseudomonadati</taxon>
        <taxon>Pseudomonadota</taxon>
        <taxon>Betaproteobacteria</taxon>
        <taxon>Burkholderiales</taxon>
        <taxon>Sphaerotilaceae</taxon>
        <taxon>Caldimonas</taxon>
    </lineage>
</organism>
<dbReference type="InterPro" id="IPR001789">
    <property type="entry name" value="Sig_transdc_resp-reg_receiver"/>
</dbReference>
<dbReference type="InterPro" id="IPR011006">
    <property type="entry name" value="CheY-like_superfamily"/>
</dbReference>
<keyword evidence="1 3" id="KW-0597">Phosphoprotein</keyword>
<dbReference type="PANTHER" id="PTHR45339:SF1">
    <property type="entry name" value="HYBRID SIGNAL TRANSDUCTION HISTIDINE KINASE J"/>
    <property type="match status" value="1"/>
</dbReference>
<dbReference type="RefSeq" id="WP_104302095.1">
    <property type="nucleotide sequence ID" value="NZ_PSNX01000005.1"/>
</dbReference>
<evidence type="ECO:0000256" key="4">
    <source>
        <dbReference type="SAM" id="MobiDB-lite"/>
    </source>
</evidence>
<dbReference type="SUPFAM" id="SSF52172">
    <property type="entry name" value="CheY-like"/>
    <property type="match status" value="1"/>
</dbReference>
<feature type="domain" description="Response regulatory" evidence="5">
    <location>
        <begin position="166"/>
        <end position="285"/>
    </location>
</feature>
<dbReference type="AlphaFoldDB" id="A0A2S5SW49"/>
<dbReference type="Pfam" id="PF00072">
    <property type="entry name" value="Response_reg"/>
    <property type="match status" value="1"/>
</dbReference>
<reference evidence="6 7" key="1">
    <citation type="submission" date="2018-02" db="EMBL/GenBank/DDBJ databases">
        <title>Reclassifiation of [Polyangium] brachysporum DSM 7029 as Guopingzhaonella breviflexa gen. nov., sp. nov., a member of the family Comamonadaceae.</title>
        <authorList>
            <person name="Tang B."/>
        </authorList>
    </citation>
    <scope>NUCLEOTIDE SEQUENCE [LARGE SCALE GENOMIC DNA]</scope>
    <source>
        <strain evidence="6 7">BCRC 80649</strain>
    </source>
</reference>
<feature type="compositionally biased region" description="Pro residues" evidence="4">
    <location>
        <begin position="108"/>
        <end position="122"/>
    </location>
</feature>
<accession>A0A2S5SW49</accession>
<dbReference type="PANTHER" id="PTHR45339">
    <property type="entry name" value="HYBRID SIGNAL TRANSDUCTION HISTIDINE KINASE J"/>
    <property type="match status" value="1"/>
</dbReference>
<dbReference type="SMART" id="SM00448">
    <property type="entry name" value="REC"/>
    <property type="match status" value="1"/>
</dbReference>
<evidence type="ECO:0000256" key="3">
    <source>
        <dbReference type="PROSITE-ProRule" id="PRU00169"/>
    </source>
</evidence>
<evidence type="ECO:0000256" key="1">
    <source>
        <dbReference type="ARBA" id="ARBA00022553"/>
    </source>
</evidence>
<feature type="region of interest" description="Disordered" evidence="4">
    <location>
        <begin position="103"/>
        <end position="147"/>
    </location>
</feature>
<sequence length="298" mass="32526">MSMRYRVAVQGFSPFERSTFQSFFRLAARRQPAYDLVEDLRLCDLAIADADQVAAISAVRSAGKLQRALFIGANDVGPGIARLPRPINLMNILRLLDEMVQPGATPARPAPTPPASPTPAPPSLSVEAMPAATSGRPAGPAGTTDFSGSSGFSNSVMVAGDDKFDHILVVDDSDIALRFMQTRLKRFGFKVHLARSGEEALERIERQQFEFVFLDVMMEGMDGYQTCKVIKRRMPPPGRQVPVVVMLTSRAGPVDRIRGTLAGCDAYLTKPLSEDELVRVISEHDAAFQRSFENTAAN</sequence>
<gene>
    <name evidence="6" type="ORF">C1704_07385</name>
</gene>
<dbReference type="PROSITE" id="PS50110">
    <property type="entry name" value="RESPONSE_REGULATORY"/>
    <property type="match status" value="1"/>
</dbReference>
<keyword evidence="7" id="KW-1185">Reference proteome</keyword>
<keyword evidence="2" id="KW-0902">Two-component regulatory system</keyword>
<feature type="modified residue" description="4-aspartylphosphate" evidence="3">
    <location>
        <position position="215"/>
    </location>
</feature>
<dbReference type="GO" id="GO:0000160">
    <property type="term" value="P:phosphorelay signal transduction system"/>
    <property type="evidence" value="ECO:0007669"/>
    <property type="project" value="UniProtKB-KW"/>
</dbReference>
<dbReference type="Proteomes" id="UP000238605">
    <property type="component" value="Unassembled WGS sequence"/>
</dbReference>
<dbReference type="OrthoDB" id="8889410at2"/>
<name>A0A2S5SW49_9BURK</name>
<evidence type="ECO:0000313" key="7">
    <source>
        <dbReference type="Proteomes" id="UP000238605"/>
    </source>
</evidence>
<proteinExistence type="predicted"/>
<protein>
    <recommendedName>
        <fullName evidence="5">Response regulatory domain-containing protein</fullName>
    </recommendedName>
</protein>
<evidence type="ECO:0000259" key="5">
    <source>
        <dbReference type="PROSITE" id="PS50110"/>
    </source>
</evidence>
<evidence type="ECO:0000313" key="6">
    <source>
        <dbReference type="EMBL" id="PPE66797.1"/>
    </source>
</evidence>
<evidence type="ECO:0000256" key="2">
    <source>
        <dbReference type="ARBA" id="ARBA00023012"/>
    </source>
</evidence>
<dbReference type="CDD" id="cd17546">
    <property type="entry name" value="REC_hyHK_CKI1_RcsC-like"/>
    <property type="match status" value="1"/>
</dbReference>
<dbReference type="EMBL" id="PSNX01000005">
    <property type="protein sequence ID" value="PPE66797.1"/>
    <property type="molecule type" value="Genomic_DNA"/>
</dbReference>